<dbReference type="PANTHER" id="PTHR12668">
    <property type="entry name" value="TRANSMEMBRANE PROTEIN 14, 15"/>
    <property type="match status" value="1"/>
</dbReference>
<evidence type="ECO:0000256" key="1">
    <source>
        <dbReference type="ARBA" id="ARBA00004370"/>
    </source>
</evidence>
<comment type="subcellular location">
    <subcellularLocation>
        <location evidence="1">Membrane</location>
    </subcellularLocation>
</comment>
<comment type="similarity">
    <text evidence="2">Belongs to the TMEM14 family.</text>
</comment>
<evidence type="ECO:0000256" key="6">
    <source>
        <dbReference type="SAM" id="Phobius"/>
    </source>
</evidence>
<proteinExistence type="inferred from homology"/>
<evidence type="ECO:0000256" key="2">
    <source>
        <dbReference type="ARBA" id="ARBA00007590"/>
    </source>
</evidence>
<dbReference type="EnsemblPlants" id="Kaladp0515s0008.1.v1.1">
    <property type="protein sequence ID" value="Kaladp0515s0008.1.v1.1"/>
    <property type="gene ID" value="Kaladp0515s0008.v1.1"/>
</dbReference>
<feature type="transmembrane region" description="Helical" evidence="6">
    <location>
        <begin position="70"/>
        <end position="89"/>
    </location>
</feature>
<sequence>MYIQKAIRNLSHFHASQGSGTGLLVILAGYLSLKAFERRKNSWPALILETVCAMTVTWVMGQRYLQTSKIMPAGTVAGISFLMTAFYVYKIASGGNHIPSKAE</sequence>
<dbReference type="PANTHER" id="PTHR12668:SF5">
    <property type="entry name" value="PROTEIN FATTY ACID EXPORT 5-RELATED"/>
    <property type="match status" value="1"/>
</dbReference>
<evidence type="ECO:0000313" key="8">
    <source>
        <dbReference type="Proteomes" id="UP000594263"/>
    </source>
</evidence>
<keyword evidence="4 6" id="KW-1133">Transmembrane helix</keyword>
<keyword evidence="3 6" id="KW-0812">Transmembrane</keyword>
<evidence type="ECO:0000256" key="3">
    <source>
        <dbReference type="ARBA" id="ARBA00022692"/>
    </source>
</evidence>
<evidence type="ECO:0000313" key="7">
    <source>
        <dbReference type="EnsemblPlants" id="Kaladp0515s0008.1.v1.1"/>
    </source>
</evidence>
<dbReference type="InterPro" id="IPR005349">
    <property type="entry name" value="TMEM14"/>
</dbReference>
<evidence type="ECO:0000256" key="4">
    <source>
        <dbReference type="ARBA" id="ARBA00022989"/>
    </source>
</evidence>
<dbReference type="Gramene" id="Kaladp0515s0008.1.v1.1">
    <property type="protein sequence ID" value="Kaladp0515s0008.1.v1.1"/>
    <property type="gene ID" value="Kaladp0515s0008.v1.1"/>
</dbReference>
<dbReference type="Pfam" id="PF03647">
    <property type="entry name" value="Tmemb_14"/>
    <property type="match status" value="1"/>
</dbReference>
<dbReference type="InterPro" id="IPR044890">
    <property type="entry name" value="TMEM14_sf"/>
</dbReference>
<dbReference type="GO" id="GO:0015245">
    <property type="term" value="F:fatty acid transmembrane transporter activity"/>
    <property type="evidence" value="ECO:0007669"/>
    <property type="project" value="TreeGrafter"/>
</dbReference>
<name>A0A7N0VBH4_KALFE</name>
<keyword evidence="8" id="KW-1185">Reference proteome</keyword>
<accession>A0A7N0VBH4</accession>
<dbReference type="AlphaFoldDB" id="A0A7N0VBH4"/>
<dbReference type="Gene3D" id="1.10.10.1740">
    <property type="entry name" value="Transmembrane protein 14-like"/>
    <property type="match status" value="1"/>
</dbReference>
<dbReference type="Proteomes" id="UP000594263">
    <property type="component" value="Unplaced"/>
</dbReference>
<dbReference type="OMA" id="NSWPALI"/>
<feature type="transmembrane region" description="Helical" evidence="6">
    <location>
        <begin position="45"/>
        <end position="64"/>
    </location>
</feature>
<reference evidence="7" key="1">
    <citation type="submission" date="2021-01" db="UniProtKB">
        <authorList>
            <consortium name="EnsemblPlants"/>
        </authorList>
    </citation>
    <scope>IDENTIFICATION</scope>
</reference>
<protein>
    <submittedName>
        <fullName evidence="7">Uncharacterized protein</fullName>
    </submittedName>
</protein>
<organism evidence="7 8">
    <name type="scientific">Kalanchoe fedtschenkoi</name>
    <name type="common">Lavender scallops</name>
    <name type="synonym">South American air plant</name>
    <dbReference type="NCBI Taxonomy" id="63787"/>
    <lineage>
        <taxon>Eukaryota</taxon>
        <taxon>Viridiplantae</taxon>
        <taxon>Streptophyta</taxon>
        <taxon>Embryophyta</taxon>
        <taxon>Tracheophyta</taxon>
        <taxon>Spermatophyta</taxon>
        <taxon>Magnoliopsida</taxon>
        <taxon>eudicotyledons</taxon>
        <taxon>Gunneridae</taxon>
        <taxon>Pentapetalae</taxon>
        <taxon>Saxifragales</taxon>
        <taxon>Crassulaceae</taxon>
        <taxon>Kalanchoe</taxon>
    </lineage>
</organism>
<keyword evidence="5 6" id="KW-0472">Membrane</keyword>
<dbReference type="GO" id="GO:0009706">
    <property type="term" value="C:chloroplast inner membrane"/>
    <property type="evidence" value="ECO:0007669"/>
    <property type="project" value="TreeGrafter"/>
</dbReference>
<evidence type="ECO:0000256" key="5">
    <source>
        <dbReference type="ARBA" id="ARBA00023136"/>
    </source>
</evidence>